<evidence type="ECO:0000313" key="2">
    <source>
        <dbReference type="EMBL" id="KAF0508335.1"/>
    </source>
</evidence>
<dbReference type="EMBL" id="WTPW01000466">
    <property type="protein sequence ID" value="KAF0508335.1"/>
    <property type="molecule type" value="Genomic_DNA"/>
</dbReference>
<evidence type="ECO:0000313" key="3">
    <source>
        <dbReference type="Proteomes" id="UP000439903"/>
    </source>
</evidence>
<accession>A0A8H4AL92</accession>
<evidence type="ECO:0000256" key="1">
    <source>
        <dbReference type="SAM" id="MobiDB-lite"/>
    </source>
</evidence>
<comment type="caution">
    <text evidence="2">The sequence shown here is derived from an EMBL/GenBank/DDBJ whole genome shotgun (WGS) entry which is preliminary data.</text>
</comment>
<protein>
    <submittedName>
        <fullName evidence="2">Uncharacterized protein</fullName>
    </submittedName>
</protein>
<gene>
    <name evidence="2" type="ORF">F8M41_018775</name>
</gene>
<reference evidence="2 3" key="1">
    <citation type="journal article" date="2019" name="Environ. Microbiol.">
        <title>At the nexus of three kingdoms: the genome of the mycorrhizal fungus Gigaspora margarita provides insights into plant, endobacterial and fungal interactions.</title>
        <authorList>
            <person name="Venice F."/>
            <person name="Ghignone S."/>
            <person name="Salvioli di Fossalunga A."/>
            <person name="Amselem J."/>
            <person name="Novero M."/>
            <person name="Xianan X."/>
            <person name="Sedzielewska Toro K."/>
            <person name="Morin E."/>
            <person name="Lipzen A."/>
            <person name="Grigoriev I.V."/>
            <person name="Henrissat B."/>
            <person name="Martin F.M."/>
            <person name="Bonfante P."/>
        </authorList>
    </citation>
    <scope>NUCLEOTIDE SEQUENCE [LARGE SCALE GENOMIC DNA]</scope>
    <source>
        <strain evidence="2 3">BEG34</strain>
    </source>
</reference>
<proteinExistence type="predicted"/>
<dbReference type="AlphaFoldDB" id="A0A8H4AL92"/>
<dbReference type="Proteomes" id="UP000439903">
    <property type="component" value="Unassembled WGS sequence"/>
</dbReference>
<organism evidence="2 3">
    <name type="scientific">Gigaspora margarita</name>
    <dbReference type="NCBI Taxonomy" id="4874"/>
    <lineage>
        <taxon>Eukaryota</taxon>
        <taxon>Fungi</taxon>
        <taxon>Fungi incertae sedis</taxon>
        <taxon>Mucoromycota</taxon>
        <taxon>Glomeromycotina</taxon>
        <taxon>Glomeromycetes</taxon>
        <taxon>Diversisporales</taxon>
        <taxon>Gigasporaceae</taxon>
        <taxon>Gigaspora</taxon>
    </lineage>
</organism>
<keyword evidence="3" id="KW-1185">Reference proteome</keyword>
<name>A0A8H4AL92_GIGMA</name>
<feature type="compositionally biased region" description="Polar residues" evidence="1">
    <location>
        <begin position="62"/>
        <end position="72"/>
    </location>
</feature>
<sequence>MKPTESDVTNPIKCNGHRQSSKGDTELNAIKPPKRLIRASKLQQQHGTHPIISKYRKKRKLTNNNTQNRRTH</sequence>
<feature type="region of interest" description="Disordered" evidence="1">
    <location>
        <begin position="1"/>
        <end position="72"/>
    </location>
</feature>